<dbReference type="EMBL" id="LFTY01000002">
    <property type="protein sequence ID" value="KMW56767.1"/>
    <property type="molecule type" value="Genomic_DNA"/>
</dbReference>
<dbReference type="AlphaFoldDB" id="A0A0J9E249"/>
<feature type="transmembrane region" description="Helical" evidence="6">
    <location>
        <begin position="38"/>
        <end position="61"/>
    </location>
</feature>
<dbReference type="Proteomes" id="UP000037178">
    <property type="component" value="Unassembled WGS sequence"/>
</dbReference>
<gene>
    <name evidence="8" type="ORF">AIOL_001723</name>
</gene>
<feature type="transmembrane region" description="Helical" evidence="6">
    <location>
        <begin position="222"/>
        <end position="242"/>
    </location>
</feature>
<organism evidence="8 9">
    <name type="scientific">Candidatus Rhodobacter oscarellae</name>
    <dbReference type="NCBI Taxonomy" id="1675527"/>
    <lineage>
        <taxon>Bacteria</taxon>
        <taxon>Pseudomonadati</taxon>
        <taxon>Pseudomonadota</taxon>
        <taxon>Alphaproteobacteria</taxon>
        <taxon>Rhodobacterales</taxon>
        <taxon>Rhodobacter group</taxon>
        <taxon>Rhodobacter</taxon>
    </lineage>
</organism>
<dbReference type="Pfam" id="PF00892">
    <property type="entry name" value="EamA"/>
    <property type="match status" value="2"/>
</dbReference>
<evidence type="ECO:0000256" key="4">
    <source>
        <dbReference type="ARBA" id="ARBA00022989"/>
    </source>
</evidence>
<comment type="similarity">
    <text evidence="2">Belongs to the EamA transporter family.</text>
</comment>
<dbReference type="InterPro" id="IPR037185">
    <property type="entry name" value="EmrE-like"/>
</dbReference>
<dbReference type="PANTHER" id="PTHR32322">
    <property type="entry name" value="INNER MEMBRANE TRANSPORTER"/>
    <property type="match status" value="1"/>
</dbReference>
<dbReference type="STRING" id="1675527.AIOL_001723"/>
<feature type="transmembrane region" description="Helical" evidence="6">
    <location>
        <begin position="129"/>
        <end position="148"/>
    </location>
</feature>
<dbReference type="SUPFAM" id="SSF103481">
    <property type="entry name" value="Multidrug resistance efflux transporter EmrE"/>
    <property type="match status" value="2"/>
</dbReference>
<feature type="transmembrane region" description="Helical" evidence="6">
    <location>
        <begin position="12"/>
        <end position="32"/>
    </location>
</feature>
<sequence>MPSPEITPRSWIMVGLLGLTWGSTFLVIELALEGITPAWLAAGRLGFAAVLMLGVLAWRRAPLFLQPPTAKDLILLMVVALLSSIIAFLFLNWGQQYVTSGFAGVSMAAVALIVLPLAHFLIPGEQITLLKSLGFLVGFAGVCVLIGAQAFDSTGSPLEPWGRAATLTTAACYAVSSVLMRRLPPMDPITLAGAILFIGTAVAVPAAWVMEGPPVAPSKETLLWIALLGLVPTAGANVLRVLVIRSAGPTFMSITNYLVPPFSVLIGWLILAEPLPGSLLWALALILSGVALSQYKTLKTLLNGRS</sequence>
<proteinExistence type="inferred from homology"/>
<evidence type="ECO:0000313" key="8">
    <source>
        <dbReference type="EMBL" id="KMW56767.1"/>
    </source>
</evidence>
<dbReference type="RefSeq" id="WP_049642600.1">
    <property type="nucleotide sequence ID" value="NZ_LFTY01000002.1"/>
</dbReference>
<feature type="domain" description="EamA" evidence="7">
    <location>
        <begin position="12"/>
        <end position="146"/>
    </location>
</feature>
<keyword evidence="4 6" id="KW-1133">Transmembrane helix</keyword>
<keyword evidence="5 6" id="KW-0472">Membrane</keyword>
<accession>A0A0J9E249</accession>
<feature type="transmembrane region" description="Helical" evidence="6">
    <location>
        <begin position="97"/>
        <end position="122"/>
    </location>
</feature>
<evidence type="ECO:0000313" key="9">
    <source>
        <dbReference type="Proteomes" id="UP000037178"/>
    </source>
</evidence>
<feature type="transmembrane region" description="Helical" evidence="6">
    <location>
        <begin position="254"/>
        <end position="272"/>
    </location>
</feature>
<evidence type="ECO:0000256" key="1">
    <source>
        <dbReference type="ARBA" id="ARBA00004141"/>
    </source>
</evidence>
<evidence type="ECO:0000256" key="6">
    <source>
        <dbReference type="SAM" id="Phobius"/>
    </source>
</evidence>
<name>A0A0J9E249_9RHOB</name>
<keyword evidence="3 6" id="KW-0812">Transmembrane</keyword>
<comment type="subcellular location">
    <subcellularLocation>
        <location evidence="1">Membrane</location>
        <topology evidence="1">Multi-pass membrane protein</topology>
    </subcellularLocation>
</comment>
<evidence type="ECO:0000259" key="7">
    <source>
        <dbReference type="Pfam" id="PF00892"/>
    </source>
</evidence>
<comment type="caution">
    <text evidence="8">The sequence shown here is derived from an EMBL/GenBank/DDBJ whole genome shotgun (WGS) entry which is preliminary data.</text>
</comment>
<protein>
    <submittedName>
        <fullName evidence="8">Permease of the drug/metabolite transporter (DMT) superfamily</fullName>
    </submittedName>
</protein>
<keyword evidence="9" id="KW-1185">Reference proteome</keyword>
<evidence type="ECO:0000256" key="3">
    <source>
        <dbReference type="ARBA" id="ARBA00022692"/>
    </source>
</evidence>
<dbReference type="GO" id="GO:0016020">
    <property type="term" value="C:membrane"/>
    <property type="evidence" value="ECO:0007669"/>
    <property type="project" value="UniProtKB-SubCell"/>
</dbReference>
<evidence type="ECO:0000256" key="5">
    <source>
        <dbReference type="ARBA" id="ARBA00023136"/>
    </source>
</evidence>
<feature type="domain" description="EamA" evidence="7">
    <location>
        <begin position="162"/>
        <end position="292"/>
    </location>
</feature>
<dbReference type="InterPro" id="IPR000620">
    <property type="entry name" value="EamA_dom"/>
</dbReference>
<dbReference type="PANTHER" id="PTHR32322:SF2">
    <property type="entry name" value="EAMA DOMAIN-CONTAINING PROTEIN"/>
    <property type="match status" value="1"/>
</dbReference>
<evidence type="ECO:0000256" key="2">
    <source>
        <dbReference type="ARBA" id="ARBA00007362"/>
    </source>
</evidence>
<feature type="transmembrane region" description="Helical" evidence="6">
    <location>
        <begin position="191"/>
        <end position="210"/>
    </location>
</feature>
<dbReference type="PATRIC" id="fig|1675527.3.peg.1817"/>
<reference evidence="8 9" key="1">
    <citation type="submission" date="2015-06" db="EMBL/GenBank/DDBJ databases">
        <title>Draft genome sequence of an Alphaproteobacteria species associated to the Mediterranean sponge Oscarella lobularis.</title>
        <authorList>
            <person name="Jourda C."/>
            <person name="Santini S."/>
            <person name="Claverie J.-M."/>
        </authorList>
    </citation>
    <scope>NUCLEOTIDE SEQUENCE [LARGE SCALE GENOMIC DNA]</scope>
    <source>
        <strain evidence="8">IGS</strain>
    </source>
</reference>
<feature type="transmembrane region" description="Helical" evidence="6">
    <location>
        <begin position="73"/>
        <end position="91"/>
    </location>
</feature>
<feature type="transmembrane region" description="Helical" evidence="6">
    <location>
        <begin position="278"/>
        <end position="295"/>
    </location>
</feature>
<dbReference type="InterPro" id="IPR050638">
    <property type="entry name" value="AA-Vitamin_Transporters"/>
</dbReference>